<accession>A0AAD7E5H4</accession>
<feature type="compositionally biased region" description="Polar residues" evidence="1">
    <location>
        <begin position="38"/>
        <end position="50"/>
    </location>
</feature>
<dbReference type="Proteomes" id="UP001219525">
    <property type="component" value="Unassembled WGS sequence"/>
</dbReference>
<comment type="caution">
    <text evidence="2">The sequence shown here is derived from an EMBL/GenBank/DDBJ whole genome shotgun (WGS) entry which is preliminary data.</text>
</comment>
<proteinExistence type="predicted"/>
<evidence type="ECO:0000313" key="3">
    <source>
        <dbReference type="Proteomes" id="UP001219525"/>
    </source>
</evidence>
<evidence type="ECO:0000313" key="2">
    <source>
        <dbReference type="EMBL" id="KAJ7230120.1"/>
    </source>
</evidence>
<organism evidence="2 3">
    <name type="scientific">Mycena pura</name>
    <dbReference type="NCBI Taxonomy" id="153505"/>
    <lineage>
        <taxon>Eukaryota</taxon>
        <taxon>Fungi</taxon>
        <taxon>Dikarya</taxon>
        <taxon>Basidiomycota</taxon>
        <taxon>Agaricomycotina</taxon>
        <taxon>Agaricomycetes</taxon>
        <taxon>Agaricomycetidae</taxon>
        <taxon>Agaricales</taxon>
        <taxon>Marasmiineae</taxon>
        <taxon>Mycenaceae</taxon>
        <taxon>Mycena</taxon>
    </lineage>
</organism>
<reference evidence="2" key="1">
    <citation type="submission" date="2023-03" db="EMBL/GenBank/DDBJ databases">
        <title>Massive genome expansion in bonnet fungi (Mycena s.s.) driven by repeated elements and novel gene families across ecological guilds.</title>
        <authorList>
            <consortium name="Lawrence Berkeley National Laboratory"/>
            <person name="Harder C.B."/>
            <person name="Miyauchi S."/>
            <person name="Viragh M."/>
            <person name="Kuo A."/>
            <person name="Thoen E."/>
            <person name="Andreopoulos B."/>
            <person name="Lu D."/>
            <person name="Skrede I."/>
            <person name="Drula E."/>
            <person name="Henrissat B."/>
            <person name="Morin E."/>
            <person name="Kohler A."/>
            <person name="Barry K."/>
            <person name="LaButti K."/>
            <person name="Morin E."/>
            <person name="Salamov A."/>
            <person name="Lipzen A."/>
            <person name="Mereny Z."/>
            <person name="Hegedus B."/>
            <person name="Baldrian P."/>
            <person name="Stursova M."/>
            <person name="Weitz H."/>
            <person name="Taylor A."/>
            <person name="Grigoriev I.V."/>
            <person name="Nagy L.G."/>
            <person name="Martin F."/>
            <person name="Kauserud H."/>
        </authorList>
    </citation>
    <scope>NUCLEOTIDE SEQUENCE</scope>
    <source>
        <strain evidence="2">9144</strain>
    </source>
</reference>
<dbReference type="EMBL" id="JARJCW010000001">
    <property type="protein sequence ID" value="KAJ7230120.1"/>
    <property type="molecule type" value="Genomic_DNA"/>
</dbReference>
<protein>
    <submittedName>
        <fullName evidence="2">Uncharacterized protein</fullName>
    </submittedName>
</protein>
<dbReference type="AlphaFoldDB" id="A0AAD7E5H4"/>
<name>A0AAD7E5H4_9AGAR</name>
<keyword evidence="3" id="KW-1185">Reference proteome</keyword>
<sequence length="297" mass="33557">MSESVITLRNRRITRTIPASAFRHGPQATPIQPVTEVQTQDVSSDIEASSSPPPRLVPVTDFDLDDVLRVNQLMADVEAGQFSSTCREEHDSSPSLDAYQSPEWLPTFVQDTVERQAQACRVLDKCSVWVRPTASAMNKEPVSLEEKIRVRYRRDLDILHRLPGAGEYGTAYQLYTRYRVLSRVAAEIGLDINKPAQTSTFDGHSVTYDNLFQWAQINPRSFANNKSVITNSERIRTQLAAQTRWTPSQAAMLRELTILATDPAMQRRQAQCLTWTVAQLRRQIQAANGPRSCFEHV</sequence>
<gene>
    <name evidence="2" type="ORF">GGX14DRAFT_553605</name>
</gene>
<evidence type="ECO:0000256" key="1">
    <source>
        <dbReference type="SAM" id="MobiDB-lite"/>
    </source>
</evidence>
<feature type="region of interest" description="Disordered" evidence="1">
    <location>
        <begin position="38"/>
        <end position="57"/>
    </location>
</feature>